<dbReference type="STRING" id="501010.NOSIN_05470"/>
<protein>
    <submittedName>
        <fullName evidence="4">Flavin reductase</fullName>
    </submittedName>
</protein>
<proteinExistence type="predicted"/>
<gene>
    <name evidence="4" type="ORF">NOSIN_05470</name>
</gene>
<dbReference type="InterPro" id="IPR050268">
    <property type="entry name" value="NADH-dep_flavin_reductase"/>
</dbReference>
<dbReference type="AlphaFoldDB" id="A0A1V3BYK3"/>
<dbReference type="EMBL" id="MCOK01000001">
    <property type="protein sequence ID" value="OOC53326.1"/>
    <property type="molecule type" value="Genomic_DNA"/>
</dbReference>
<dbReference type="Pfam" id="PF01613">
    <property type="entry name" value="Flavin_Reduct"/>
    <property type="match status" value="1"/>
</dbReference>
<feature type="region of interest" description="Disordered" evidence="2">
    <location>
        <begin position="157"/>
        <end position="204"/>
    </location>
</feature>
<dbReference type="Proteomes" id="UP000189004">
    <property type="component" value="Unassembled WGS sequence"/>
</dbReference>
<dbReference type="PANTHER" id="PTHR30466">
    <property type="entry name" value="FLAVIN REDUCTASE"/>
    <property type="match status" value="1"/>
</dbReference>
<dbReference type="InterPro" id="IPR012349">
    <property type="entry name" value="Split_barrel_FMN-bd"/>
</dbReference>
<dbReference type="SMART" id="SM00903">
    <property type="entry name" value="Flavin_Reduct"/>
    <property type="match status" value="1"/>
</dbReference>
<evidence type="ECO:0000256" key="1">
    <source>
        <dbReference type="ARBA" id="ARBA00023002"/>
    </source>
</evidence>
<reference evidence="5" key="1">
    <citation type="submission" date="2016-08" db="EMBL/GenBank/DDBJ databases">
        <authorList>
            <person name="Tokovenko B."/>
            <person name="Kalinowski J."/>
        </authorList>
    </citation>
    <scope>NUCLEOTIDE SEQUENCE [LARGE SCALE GENOMIC DNA]</scope>
    <source>
        <strain evidence="5">UTMC102</strain>
    </source>
</reference>
<feature type="domain" description="Flavin reductase like" evidence="3">
    <location>
        <begin position="8"/>
        <end position="155"/>
    </location>
</feature>
<dbReference type="GO" id="GO:0006208">
    <property type="term" value="P:pyrimidine nucleobase catabolic process"/>
    <property type="evidence" value="ECO:0007669"/>
    <property type="project" value="TreeGrafter"/>
</dbReference>
<dbReference type="GO" id="GO:0010181">
    <property type="term" value="F:FMN binding"/>
    <property type="evidence" value="ECO:0007669"/>
    <property type="project" value="InterPro"/>
</dbReference>
<evidence type="ECO:0000256" key="2">
    <source>
        <dbReference type="SAM" id="MobiDB-lite"/>
    </source>
</evidence>
<accession>A0A1V3BYK3</accession>
<keyword evidence="1" id="KW-0560">Oxidoreductase</keyword>
<evidence type="ECO:0000259" key="3">
    <source>
        <dbReference type="SMART" id="SM00903"/>
    </source>
</evidence>
<name>A0A1V3BYK3_9ACTN</name>
<organism evidence="4 5">
    <name type="scientific">Nocardiopsis sinuspersici</name>
    <dbReference type="NCBI Taxonomy" id="501010"/>
    <lineage>
        <taxon>Bacteria</taxon>
        <taxon>Bacillati</taxon>
        <taxon>Actinomycetota</taxon>
        <taxon>Actinomycetes</taxon>
        <taxon>Streptosporangiales</taxon>
        <taxon>Nocardiopsidaceae</taxon>
        <taxon>Nocardiopsis</taxon>
    </lineage>
</organism>
<dbReference type="RefSeq" id="WP_077689695.1">
    <property type="nucleotide sequence ID" value="NZ_MCOK01000001.1"/>
</dbReference>
<dbReference type="Gene3D" id="2.30.110.10">
    <property type="entry name" value="Electron Transport, Fmn-binding Protein, Chain A"/>
    <property type="match status" value="1"/>
</dbReference>
<comment type="caution">
    <text evidence="4">The sequence shown here is derived from an EMBL/GenBank/DDBJ whole genome shotgun (WGS) entry which is preliminary data.</text>
</comment>
<evidence type="ECO:0000313" key="5">
    <source>
        <dbReference type="Proteomes" id="UP000189004"/>
    </source>
</evidence>
<sequence length="204" mass="21267">MADLRRVMSAFATGVTVITVSGDQPGGMTANAFCSVSLDPPLALCCVSRESRLHEALSADGRFAVSVLNADQEHVARHFADHARPHGWAQFDALEWFPGPHTGAPLLTGALGWLECEVAQEVPAGDHSVFIGGVLDAVRGADLPALVFLDGAFQKSSRASPGLGEAPAPRRPPGGVRGRDRPAAVGAAGRGNTWSTGTRHFPDG</sequence>
<dbReference type="GO" id="GO:0042602">
    <property type="term" value="F:riboflavin reductase (NADPH) activity"/>
    <property type="evidence" value="ECO:0007669"/>
    <property type="project" value="TreeGrafter"/>
</dbReference>
<dbReference type="InterPro" id="IPR002563">
    <property type="entry name" value="Flavin_Rdtase-like_dom"/>
</dbReference>
<dbReference type="SUPFAM" id="SSF50475">
    <property type="entry name" value="FMN-binding split barrel"/>
    <property type="match status" value="1"/>
</dbReference>
<dbReference type="OrthoDB" id="9792858at2"/>
<evidence type="ECO:0000313" key="4">
    <source>
        <dbReference type="EMBL" id="OOC53326.1"/>
    </source>
</evidence>
<keyword evidence="5" id="KW-1185">Reference proteome</keyword>
<dbReference type="PANTHER" id="PTHR30466:SF1">
    <property type="entry name" value="FMN REDUCTASE (NADH) RUTF"/>
    <property type="match status" value="1"/>
</dbReference>